<accession>A0AAW2K7S9</accession>
<gene>
    <name evidence="1" type="ORF">Sangu_3083300</name>
</gene>
<dbReference type="EMBL" id="JACGWK010000224">
    <property type="protein sequence ID" value="KAL0302719.1"/>
    <property type="molecule type" value="Genomic_DNA"/>
</dbReference>
<name>A0AAW2K7S9_9LAMI</name>
<protein>
    <submittedName>
        <fullName evidence="1">Uncharacterized protein</fullName>
    </submittedName>
</protein>
<proteinExistence type="predicted"/>
<sequence length="59" mass="6675">MNAAGSRHPCRILAPRAGSLPTWPQFLIQWEDQDASDASWVSLIELLQPILQLTEDRCK</sequence>
<reference evidence="1" key="1">
    <citation type="submission" date="2020-06" db="EMBL/GenBank/DDBJ databases">
        <authorList>
            <person name="Li T."/>
            <person name="Hu X."/>
            <person name="Zhang T."/>
            <person name="Song X."/>
            <person name="Zhang H."/>
            <person name="Dai N."/>
            <person name="Sheng W."/>
            <person name="Hou X."/>
            <person name="Wei L."/>
        </authorList>
    </citation>
    <scope>NUCLEOTIDE SEQUENCE</scope>
    <source>
        <strain evidence="1">G01</strain>
        <tissue evidence="1">Leaf</tissue>
    </source>
</reference>
<organism evidence="1">
    <name type="scientific">Sesamum angustifolium</name>
    <dbReference type="NCBI Taxonomy" id="2727405"/>
    <lineage>
        <taxon>Eukaryota</taxon>
        <taxon>Viridiplantae</taxon>
        <taxon>Streptophyta</taxon>
        <taxon>Embryophyta</taxon>
        <taxon>Tracheophyta</taxon>
        <taxon>Spermatophyta</taxon>
        <taxon>Magnoliopsida</taxon>
        <taxon>eudicotyledons</taxon>
        <taxon>Gunneridae</taxon>
        <taxon>Pentapetalae</taxon>
        <taxon>asterids</taxon>
        <taxon>lamiids</taxon>
        <taxon>Lamiales</taxon>
        <taxon>Pedaliaceae</taxon>
        <taxon>Sesamum</taxon>
    </lineage>
</organism>
<evidence type="ECO:0000313" key="1">
    <source>
        <dbReference type="EMBL" id="KAL0302719.1"/>
    </source>
</evidence>
<comment type="caution">
    <text evidence="1">The sequence shown here is derived from an EMBL/GenBank/DDBJ whole genome shotgun (WGS) entry which is preliminary data.</text>
</comment>
<reference evidence="1" key="2">
    <citation type="journal article" date="2024" name="Plant">
        <title>Genomic evolution and insights into agronomic trait innovations of Sesamum species.</title>
        <authorList>
            <person name="Miao H."/>
            <person name="Wang L."/>
            <person name="Qu L."/>
            <person name="Liu H."/>
            <person name="Sun Y."/>
            <person name="Le M."/>
            <person name="Wang Q."/>
            <person name="Wei S."/>
            <person name="Zheng Y."/>
            <person name="Lin W."/>
            <person name="Duan Y."/>
            <person name="Cao H."/>
            <person name="Xiong S."/>
            <person name="Wang X."/>
            <person name="Wei L."/>
            <person name="Li C."/>
            <person name="Ma Q."/>
            <person name="Ju M."/>
            <person name="Zhao R."/>
            <person name="Li G."/>
            <person name="Mu C."/>
            <person name="Tian Q."/>
            <person name="Mei H."/>
            <person name="Zhang T."/>
            <person name="Gao T."/>
            <person name="Zhang H."/>
        </authorList>
    </citation>
    <scope>NUCLEOTIDE SEQUENCE</scope>
    <source>
        <strain evidence="1">G01</strain>
    </source>
</reference>
<dbReference type="AlphaFoldDB" id="A0AAW2K7S9"/>